<evidence type="ECO:0000313" key="25">
    <source>
        <dbReference type="Proteomes" id="UP001172457"/>
    </source>
</evidence>
<comment type="caution">
    <text evidence="24">The sequence shown here is derived from an EMBL/GenBank/DDBJ whole genome shotgun (WGS) entry which is preliminary data.</text>
</comment>
<dbReference type="InterPro" id="IPR000719">
    <property type="entry name" value="Prot_kinase_dom"/>
</dbReference>
<keyword evidence="16" id="KW-0067">ATP-binding</keyword>
<keyword evidence="19" id="KW-0675">Receptor</keyword>
<evidence type="ECO:0000256" key="22">
    <source>
        <dbReference type="SAM" id="Phobius"/>
    </source>
</evidence>
<evidence type="ECO:0000256" key="19">
    <source>
        <dbReference type="ARBA" id="ARBA00023170"/>
    </source>
</evidence>
<keyword evidence="18 22" id="KW-0472">Membrane</keyword>
<dbReference type="Pfam" id="PF08263">
    <property type="entry name" value="LRRNT_2"/>
    <property type="match status" value="1"/>
</dbReference>
<feature type="transmembrane region" description="Helical" evidence="22">
    <location>
        <begin position="62"/>
        <end position="83"/>
    </location>
</feature>
<dbReference type="GO" id="GO:1905393">
    <property type="term" value="P:plant organ formation"/>
    <property type="evidence" value="ECO:0007669"/>
    <property type="project" value="UniProtKB-ARBA"/>
</dbReference>
<gene>
    <name evidence="24" type="ORF">OSB04_017218</name>
</gene>
<evidence type="ECO:0000256" key="16">
    <source>
        <dbReference type="ARBA" id="ARBA00022840"/>
    </source>
</evidence>
<dbReference type="InterPro" id="IPR008271">
    <property type="entry name" value="Ser/Thr_kinase_AS"/>
</dbReference>
<dbReference type="PROSITE" id="PS00108">
    <property type="entry name" value="PROTEIN_KINASE_ST"/>
    <property type="match status" value="1"/>
</dbReference>
<evidence type="ECO:0000256" key="1">
    <source>
        <dbReference type="ARBA" id="ARBA00004251"/>
    </source>
</evidence>
<evidence type="ECO:0000256" key="6">
    <source>
        <dbReference type="ARBA" id="ARBA00022475"/>
    </source>
</evidence>
<dbReference type="Gene3D" id="3.80.10.10">
    <property type="entry name" value="Ribonuclease Inhibitor"/>
    <property type="match status" value="3"/>
</dbReference>
<dbReference type="PANTHER" id="PTHR48056">
    <property type="entry name" value="LRR RECEPTOR-LIKE SERINE/THREONINE-PROTEIN KINASE-RELATED"/>
    <property type="match status" value="1"/>
</dbReference>
<proteinExistence type="inferred from homology"/>
<dbReference type="InterPro" id="IPR013210">
    <property type="entry name" value="LRR_N_plant-typ"/>
</dbReference>
<accession>A0AA38TA25</accession>
<evidence type="ECO:0000256" key="3">
    <source>
        <dbReference type="ARBA" id="ARBA00009592"/>
    </source>
</evidence>
<keyword evidence="9" id="KW-0433">Leucine-rich repeat</keyword>
<dbReference type="Gene3D" id="3.30.200.20">
    <property type="entry name" value="Phosphorylase Kinase, domain 1"/>
    <property type="match status" value="1"/>
</dbReference>
<dbReference type="AlphaFoldDB" id="A0AA38TA25"/>
<sequence length="1063" mass="117109">MLLSSHQTNPTLQKNNHHETSLCTHSALLKSNNLIPLNLLPLPFLTQFTPSQFNFSLTKMNLLFFFLLFFFFFILSASSALPLQLVSLLSLKSSLKDPLNTFHDWNNTTSKPGVWCSWSGVKCGPGTYEVNSLDISNQNLSGAIPVEIRYLTGLRHLNISANQFAGPLPTAIFELPLLQTLDINHNLFVGAFPDGISKLRYLSFFDGFSNSFTGPLPTEFVNLRLLEHLNLGGSYFEGEIPKSYGRFRRLKFLYLAGNILVGSIPEELGLLTSLEHLEIGYNAFTGFLPMNFAFLSNLSFLDVSNAGLSGEFPIAVTNLTKLETLLIFKNNFHGEVPAAIGKLKSVQILDLSNNNFSGSIPAEISFLKNLTQLSLMNNRFTGNVPEGIGELPMLQFLFLWNNSFTGVLPQKLGLNSMLQRLDVSSNSLSGPLPPNLCFGNNLLKLILFSNNFSGGLPPSLANCTSLFRFRIQDNRFNGSIPVGFGSLPNITYMDMSDNDFAGPFPADLANAVQLEYLNVSENSFDDLLPENIWSSRSLQIFSASYSKLRGRIPSFKGCENFYKIEVEGNELSGSIPWDIDHCVKLISLNLRRNSISGIIPWEISSLPSITEVDLSHNLLTGTIPSAFGNCSTLEGFNVSYNQLTGPVPSSGIAFSSLHPSSFNGNAGLCGGVLRKPCDTEKQNVIKPEHPKRTAGAILWIMAAAFGVALFVLVAGIRCFRANYQRRFVVEEKEIGPWKLTAFQRLNFTADDVADCLSMTGKIIGTGSAGTVYKTEMPGGEIIAVKKLRGKHKETIRRRKGVLAEVEVLGNVRHRNIVRLLGCCSNRESTMLLYEYMPNGSLDDLLHGTNKCDNLVADWLTRYKIALGVAQGICYLHHDCDPVVVHRDLKPSNILLDGEMEARVADFGVAKLIDCNESMSVIAGSYGYIAPEYAYTLQVDEKSDIYSFGVVLMELVSGRRSVESEFGDGNSIVDWVRSKIKTKEGTNEVLDQNAGSGCSRVREEMKMLLKVAMLCTSRNPPDRPSMRDVVSMLLEAKPKRKSPEDGGRVVVNGGGKPPAQKCPS</sequence>
<evidence type="ECO:0000259" key="23">
    <source>
        <dbReference type="PROSITE" id="PS50011"/>
    </source>
</evidence>
<evidence type="ECO:0000256" key="20">
    <source>
        <dbReference type="ARBA" id="ARBA00023180"/>
    </source>
</evidence>
<dbReference type="InterPro" id="IPR003591">
    <property type="entry name" value="Leu-rich_rpt_typical-subtyp"/>
</dbReference>
<dbReference type="FunFam" id="3.80.10.10:FF:000233">
    <property type="entry name" value="Leucine-rich repeat receptor-like protein kinase TDR"/>
    <property type="match status" value="1"/>
</dbReference>
<dbReference type="FunFam" id="3.80.10.10:FF:000041">
    <property type="entry name" value="LRR receptor-like serine/threonine-protein kinase ERECTA"/>
    <property type="match status" value="1"/>
</dbReference>
<feature type="domain" description="Protein kinase" evidence="23">
    <location>
        <begin position="757"/>
        <end position="1033"/>
    </location>
</feature>
<evidence type="ECO:0000313" key="24">
    <source>
        <dbReference type="EMBL" id="KAJ9553173.1"/>
    </source>
</evidence>
<keyword evidence="17 22" id="KW-1133">Transmembrane helix</keyword>
<dbReference type="SUPFAM" id="SSF52058">
    <property type="entry name" value="L domain-like"/>
    <property type="match status" value="1"/>
</dbReference>
<keyword evidence="12" id="KW-0732">Signal</keyword>
<evidence type="ECO:0000256" key="2">
    <source>
        <dbReference type="ARBA" id="ARBA00008684"/>
    </source>
</evidence>
<dbReference type="Pfam" id="PF00560">
    <property type="entry name" value="LRR_1"/>
    <property type="match status" value="4"/>
</dbReference>
<dbReference type="EC" id="2.7.11.1" evidence="4"/>
<evidence type="ECO:0000256" key="18">
    <source>
        <dbReference type="ARBA" id="ARBA00023136"/>
    </source>
</evidence>
<dbReference type="InterPro" id="IPR032675">
    <property type="entry name" value="LRR_dom_sf"/>
</dbReference>
<dbReference type="GO" id="GO:0005524">
    <property type="term" value="F:ATP binding"/>
    <property type="evidence" value="ECO:0007669"/>
    <property type="project" value="UniProtKB-KW"/>
</dbReference>
<dbReference type="InterPro" id="IPR001611">
    <property type="entry name" value="Leu-rich_rpt"/>
</dbReference>
<keyword evidence="14" id="KW-0547">Nucleotide-binding</keyword>
<dbReference type="GO" id="GO:0051707">
    <property type="term" value="P:response to other organism"/>
    <property type="evidence" value="ECO:0007669"/>
    <property type="project" value="UniProtKB-ARBA"/>
</dbReference>
<dbReference type="GO" id="GO:0033612">
    <property type="term" value="F:receptor serine/threonine kinase binding"/>
    <property type="evidence" value="ECO:0007669"/>
    <property type="project" value="TreeGrafter"/>
</dbReference>
<feature type="region of interest" description="Disordered" evidence="21">
    <location>
        <begin position="1034"/>
        <end position="1063"/>
    </location>
</feature>
<keyword evidence="15" id="KW-0418">Kinase</keyword>
<evidence type="ECO:0000256" key="12">
    <source>
        <dbReference type="ARBA" id="ARBA00022729"/>
    </source>
</evidence>
<keyword evidence="13" id="KW-0677">Repeat</keyword>
<evidence type="ECO:0000256" key="10">
    <source>
        <dbReference type="ARBA" id="ARBA00022679"/>
    </source>
</evidence>
<dbReference type="Proteomes" id="UP001172457">
    <property type="component" value="Chromosome 4"/>
</dbReference>
<comment type="similarity">
    <text evidence="3">Belongs to the RLP family.</text>
</comment>
<dbReference type="Pfam" id="PF13855">
    <property type="entry name" value="LRR_8"/>
    <property type="match status" value="1"/>
</dbReference>
<organism evidence="24 25">
    <name type="scientific">Centaurea solstitialis</name>
    <name type="common">yellow star-thistle</name>
    <dbReference type="NCBI Taxonomy" id="347529"/>
    <lineage>
        <taxon>Eukaryota</taxon>
        <taxon>Viridiplantae</taxon>
        <taxon>Streptophyta</taxon>
        <taxon>Embryophyta</taxon>
        <taxon>Tracheophyta</taxon>
        <taxon>Spermatophyta</taxon>
        <taxon>Magnoliopsida</taxon>
        <taxon>eudicotyledons</taxon>
        <taxon>Gunneridae</taxon>
        <taxon>Pentapetalae</taxon>
        <taxon>asterids</taxon>
        <taxon>campanulids</taxon>
        <taxon>Asterales</taxon>
        <taxon>Asteraceae</taxon>
        <taxon>Carduoideae</taxon>
        <taxon>Cardueae</taxon>
        <taxon>Centaureinae</taxon>
        <taxon>Centaurea</taxon>
    </lineage>
</organism>
<protein>
    <recommendedName>
        <fullName evidence="4">non-specific serine/threonine protein kinase</fullName>
        <ecNumber evidence="4">2.7.11.1</ecNumber>
    </recommendedName>
</protein>
<dbReference type="PANTHER" id="PTHR48056:SF25">
    <property type="entry name" value="PROTEIN KINASE DOMAIN-CONTAINING PROTEIN"/>
    <property type="match status" value="1"/>
</dbReference>
<evidence type="ECO:0000256" key="17">
    <source>
        <dbReference type="ARBA" id="ARBA00022989"/>
    </source>
</evidence>
<name>A0AA38TA25_9ASTR</name>
<keyword evidence="25" id="KW-1185">Reference proteome</keyword>
<dbReference type="Gene3D" id="1.10.510.10">
    <property type="entry name" value="Transferase(Phosphotransferase) domain 1"/>
    <property type="match status" value="1"/>
</dbReference>
<dbReference type="GO" id="GO:0004674">
    <property type="term" value="F:protein serine/threonine kinase activity"/>
    <property type="evidence" value="ECO:0007669"/>
    <property type="project" value="UniProtKB-KW"/>
</dbReference>
<reference evidence="24" key="1">
    <citation type="submission" date="2023-03" db="EMBL/GenBank/DDBJ databases">
        <title>Chromosome-scale reference genome and RAD-based genetic map of yellow starthistle (Centaurea solstitialis) reveal putative structural variation and QTLs associated with invader traits.</title>
        <authorList>
            <person name="Reatini B."/>
            <person name="Cang F.A."/>
            <person name="Jiang Q."/>
            <person name="Mckibben M.T.W."/>
            <person name="Barker M.S."/>
            <person name="Rieseberg L.H."/>
            <person name="Dlugosch K.M."/>
        </authorList>
    </citation>
    <scope>NUCLEOTIDE SEQUENCE</scope>
    <source>
        <strain evidence="24">CAN-66</strain>
        <tissue evidence="24">Leaf</tissue>
    </source>
</reference>
<evidence type="ECO:0000256" key="8">
    <source>
        <dbReference type="ARBA" id="ARBA00022553"/>
    </source>
</evidence>
<dbReference type="FunFam" id="3.30.200.20:FF:000292">
    <property type="entry name" value="Leucine-rich repeat receptor-like serine/threonine-protein kinase BAM1"/>
    <property type="match status" value="1"/>
</dbReference>
<evidence type="ECO:0000256" key="5">
    <source>
        <dbReference type="ARBA" id="ARBA00022473"/>
    </source>
</evidence>
<evidence type="ECO:0000256" key="9">
    <source>
        <dbReference type="ARBA" id="ARBA00022614"/>
    </source>
</evidence>
<keyword evidence="5" id="KW-0217">Developmental protein</keyword>
<comment type="similarity">
    <text evidence="2">Belongs to the protein kinase superfamily. Ser/Thr protein kinase family.</text>
</comment>
<dbReference type="PROSITE" id="PS50011">
    <property type="entry name" value="PROTEIN_KINASE_DOM"/>
    <property type="match status" value="1"/>
</dbReference>
<keyword evidence="20" id="KW-0325">Glycoprotein</keyword>
<evidence type="ECO:0000256" key="4">
    <source>
        <dbReference type="ARBA" id="ARBA00012513"/>
    </source>
</evidence>
<dbReference type="InterPro" id="IPR050647">
    <property type="entry name" value="Plant_LRR-RLKs"/>
</dbReference>
<dbReference type="GO" id="GO:0006952">
    <property type="term" value="P:defense response"/>
    <property type="evidence" value="ECO:0007669"/>
    <property type="project" value="UniProtKB-ARBA"/>
</dbReference>
<dbReference type="InterPro" id="IPR011009">
    <property type="entry name" value="Kinase-like_dom_sf"/>
</dbReference>
<keyword evidence="7" id="KW-0723">Serine/threonine-protein kinase</keyword>
<evidence type="ECO:0000256" key="7">
    <source>
        <dbReference type="ARBA" id="ARBA00022527"/>
    </source>
</evidence>
<dbReference type="FunFam" id="1.10.510.10:FF:000632">
    <property type="entry name" value="leucine-rich repeat receptor-like protein kinase TDR"/>
    <property type="match status" value="1"/>
</dbReference>
<keyword evidence="11 22" id="KW-0812">Transmembrane</keyword>
<dbReference type="FunFam" id="3.80.10.10:FF:000275">
    <property type="entry name" value="Leucine-rich repeat receptor-like protein kinase"/>
    <property type="match status" value="1"/>
</dbReference>
<evidence type="ECO:0000256" key="15">
    <source>
        <dbReference type="ARBA" id="ARBA00022777"/>
    </source>
</evidence>
<dbReference type="EMBL" id="JARYMX010000004">
    <property type="protein sequence ID" value="KAJ9553173.1"/>
    <property type="molecule type" value="Genomic_DNA"/>
</dbReference>
<keyword evidence="10" id="KW-0808">Transferase</keyword>
<dbReference type="GO" id="GO:0005886">
    <property type="term" value="C:plasma membrane"/>
    <property type="evidence" value="ECO:0007669"/>
    <property type="project" value="UniProtKB-SubCell"/>
</dbReference>
<dbReference type="SUPFAM" id="SSF56112">
    <property type="entry name" value="Protein kinase-like (PK-like)"/>
    <property type="match status" value="1"/>
</dbReference>
<dbReference type="GO" id="GO:0009791">
    <property type="term" value="P:post-embryonic development"/>
    <property type="evidence" value="ECO:0007669"/>
    <property type="project" value="UniProtKB-ARBA"/>
</dbReference>
<keyword evidence="6" id="KW-1003">Cell membrane</keyword>
<dbReference type="Pfam" id="PF00069">
    <property type="entry name" value="Pkinase"/>
    <property type="match status" value="1"/>
</dbReference>
<dbReference type="GO" id="GO:0048367">
    <property type="term" value="P:shoot system development"/>
    <property type="evidence" value="ECO:0007669"/>
    <property type="project" value="UniProtKB-ARBA"/>
</dbReference>
<comment type="subcellular location">
    <subcellularLocation>
        <location evidence="1">Cell membrane</location>
        <topology evidence="1">Single-pass type I membrane protein</topology>
    </subcellularLocation>
</comment>
<feature type="transmembrane region" description="Helical" evidence="22">
    <location>
        <begin position="696"/>
        <end position="716"/>
    </location>
</feature>
<evidence type="ECO:0000256" key="14">
    <source>
        <dbReference type="ARBA" id="ARBA00022741"/>
    </source>
</evidence>
<dbReference type="GO" id="GO:0048608">
    <property type="term" value="P:reproductive structure development"/>
    <property type="evidence" value="ECO:0007669"/>
    <property type="project" value="UniProtKB-ARBA"/>
</dbReference>
<dbReference type="SUPFAM" id="SSF52047">
    <property type="entry name" value="RNI-like"/>
    <property type="match status" value="1"/>
</dbReference>
<dbReference type="SMART" id="SM00369">
    <property type="entry name" value="LRR_TYP"/>
    <property type="match status" value="5"/>
</dbReference>
<keyword evidence="8" id="KW-0597">Phosphoprotein</keyword>
<evidence type="ECO:0000256" key="13">
    <source>
        <dbReference type="ARBA" id="ARBA00022737"/>
    </source>
</evidence>
<evidence type="ECO:0000256" key="21">
    <source>
        <dbReference type="SAM" id="MobiDB-lite"/>
    </source>
</evidence>
<evidence type="ECO:0000256" key="11">
    <source>
        <dbReference type="ARBA" id="ARBA00022692"/>
    </source>
</evidence>
<dbReference type="SMART" id="SM00220">
    <property type="entry name" value="S_TKc"/>
    <property type="match status" value="1"/>
</dbReference>